<reference evidence="4 5" key="1">
    <citation type="journal article" date="2021" name="Elife">
        <title>Chloroplast acquisition without the gene transfer in kleptoplastic sea slugs, Plakobranchus ocellatus.</title>
        <authorList>
            <person name="Maeda T."/>
            <person name="Takahashi S."/>
            <person name="Yoshida T."/>
            <person name="Shimamura S."/>
            <person name="Takaki Y."/>
            <person name="Nagai Y."/>
            <person name="Toyoda A."/>
            <person name="Suzuki Y."/>
            <person name="Arimoto A."/>
            <person name="Ishii H."/>
            <person name="Satoh N."/>
            <person name="Nishiyama T."/>
            <person name="Hasebe M."/>
            <person name="Maruyama T."/>
            <person name="Minagawa J."/>
            <person name="Obokata J."/>
            <person name="Shigenobu S."/>
        </authorList>
    </citation>
    <scope>NUCLEOTIDE SEQUENCE [LARGE SCALE GENOMIC DNA]</scope>
</reference>
<evidence type="ECO:0000313" key="5">
    <source>
        <dbReference type="Proteomes" id="UP000735302"/>
    </source>
</evidence>
<proteinExistence type="predicted"/>
<dbReference type="InterPro" id="IPR013783">
    <property type="entry name" value="Ig-like_fold"/>
</dbReference>
<dbReference type="Gene3D" id="3.10.100.10">
    <property type="entry name" value="Mannose-Binding Protein A, subunit A"/>
    <property type="match status" value="1"/>
</dbReference>
<dbReference type="SMART" id="SM00060">
    <property type="entry name" value="FN3"/>
    <property type="match status" value="1"/>
</dbReference>
<accession>A0AAV4C0N4</accession>
<feature type="domain" description="Fibronectin type-III" evidence="3">
    <location>
        <begin position="459"/>
        <end position="558"/>
    </location>
</feature>
<feature type="transmembrane region" description="Helical" evidence="1">
    <location>
        <begin position="575"/>
        <end position="606"/>
    </location>
</feature>
<dbReference type="SUPFAM" id="SSF49265">
    <property type="entry name" value="Fibronectin type III"/>
    <property type="match status" value="1"/>
</dbReference>
<evidence type="ECO:0000256" key="2">
    <source>
        <dbReference type="SAM" id="SignalP"/>
    </source>
</evidence>
<dbReference type="CDD" id="cd00063">
    <property type="entry name" value="FN3"/>
    <property type="match status" value="1"/>
</dbReference>
<keyword evidence="1" id="KW-0472">Membrane</keyword>
<dbReference type="InterPro" id="IPR016187">
    <property type="entry name" value="CTDL_fold"/>
</dbReference>
<comment type="caution">
    <text evidence="4">The sequence shown here is derived from an EMBL/GenBank/DDBJ whole genome shotgun (WGS) entry which is preliminary data.</text>
</comment>
<dbReference type="PROSITE" id="PS50853">
    <property type="entry name" value="FN3"/>
    <property type="match status" value="1"/>
</dbReference>
<dbReference type="Gene3D" id="2.60.40.10">
    <property type="entry name" value="Immunoglobulins"/>
    <property type="match status" value="1"/>
</dbReference>
<sequence>MSGHPNSRSISSQLRFGLLVAGWVLSLEVIAMPELSSHVKCPEGWVAKELEPKFCFKKFDKNNEKSTYSTASSTCSENGGVLISTDDVEVAAYSEKPAVWIRGKDANSVCQVYKWRKSEYRSIECTEKRAFICKRVAKEIIFYGRVISHWTGRSSYLQCDVHGSYIQVNKHPTRTETENKIVYWEASGIKSLLFLPKEMACSSSRIYEYRCMDPSTRQNVKVSGAYVLEPKTCEFLWLPTPDKTTLSATFGETAQTTLAAITDRNQDVHNVALTWYRNNQLISNGRKPKLSLLQKKNFEGIVYILIEIQFTPIREEDYGDWMVATGLYPSSIFKFTVEWKGLPALCPLESDNREFTQPLNEPFSFSVCYVAADFLPDPVSLVTKDPQDGRYGFSTKTKQFQTRFSKMANYKMRYKLTITNDAVRKEDLGTYKVYVGSPGRKISGSSLSFKLTAAGPPECPVDVNVTDQTSHSVTLTWVPGQDGGAPQSFIIFYNISTDGQTWDSRHVQLSDNATFISSVVDRLPADTSFQFRVEAVNKYSVNNESCYINTVEAKTDPAAPSEIAQSPPESFPESFSLMAIVVITIALVIGFLVVMVAVAVLGFLVCRKRNSLASKSNESDDLRKETALGDPEEGYMYANSYAIQPAGTSFACPQELQNPNSETMYINPVYSNTAAIMDNMGTEGSAVTM</sequence>
<keyword evidence="1" id="KW-0812">Transmembrane</keyword>
<dbReference type="Proteomes" id="UP000735302">
    <property type="component" value="Unassembled WGS sequence"/>
</dbReference>
<dbReference type="SUPFAM" id="SSF56436">
    <property type="entry name" value="C-type lectin-like"/>
    <property type="match status" value="1"/>
</dbReference>
<evidence type="ECO:0000259" key="3">
    <source>
        <dbReference type="PROSITE" id="PS50853"/>
    </source>
</evidence>
<dbReference type="InterPro" id="IPR003961">
    <property type="entry name" value="FN3_dom"/>
</dbReference>
<evidence type="ECO:0000313" key="4">
    <source>
        <dbReference type="EMBL" id="GFO25152.1"/>
    </source>
</evidence>
<feature type="signal peptide" evidence="2">
    <location>
        <begin position="1"/>
        <end position="26"/>
    </location>
</feature>
<dbReference type="InterPro" id="IPR036116">
    <property type="entry name" value="FN3_sf"/>
</dbReference>
<dbReference type="EMBL" id="BLXT01005709">
    <property type="protein sequence ID" value="GFO25152.1"/>
    <property type="molecule type" value="Genomic_DNA"/>
</dbReference>
<keyword evidence="5" id="KW-1185">Reference proteome</keyword>
<dbReference type="AlphaFoldDB" id="A0AAV4C0N4"/>
<evidence type="ECO:0000256" key="1">
    <source>
        <dbReference type="SAM" id="Phobius"/>
    </source>
</evidence>
<organism evidence="4 5">
    <name type="scientific">Plakobranchus ocellatus</name>
    <dbReference type="NCBI Taxonomy" id="259542"/>
    <lineage>
        <taxon>Eukaryota</taxon>
        <taxon>Metazoa</taxon>
        <taxon>Spiralia</taxon>
        <taxon>Lophotrochozoa</taxon>
        <taxon>Mollusca</taxon>
        <taxon>Gastropoda</taxon>
        <taxon>Heterobranchia</taxon>
        <taxon>Euthyneura</taxon>
        <taxon>Panpulmonata</taxon>
        <taxon>Sacoglossa</taxon>
        <taxon>Placobranchoidea</taxon>
        <taxon>Plakobranchidae</taxon>
        <taxon>Plakobranchus</taxon>
    </lineage>
</organism>
<keyword evidence="1" id="KW-1133">Transmembrane helix</keyword>
<dbReference type="InterPro" id="IPR016186">
    <property type="entry name" value="C-type_lectin-like/link_sf"/>
</dbReference>
<feature type="chain" id="PRO_5043999787" evidence="2">
    <location>
        <begin position="27"/>
        <end position="689"/>
    </location>
</feature>
<name>A0AAV4C0N4_9GAST</name>
<gene>
    <name evidence="4" type="ORF">PoB_005165700</name>
</gene>
<keyword evidence="2" id="KW-0732">Signal</keyword>
<dbReference type="Pfam" id="PF00041">
    <property type="entry name" value="fn3"/>
    <property type="match status" value="1"/>
</dbReference>
<protein>
    <submittedName>
        <fullName evidence="4">Obscurin-like protein 1 isoform x11</fullName>
    </submittedName>
</protein>